<feature type="transmembrane region" description="Helical" evidence="2">
    <location>
        <begin position="61"/>
        <end position="83"/>
    </location>
</feature>
<comment type="caution">
    <text evidence="3">The sequence shown here is derived from an EMBL/GenBank/DDBJ whole genome shotgun (WGS) entry which is preliminary data.</text>
</comment>
<evidence type="ECO:0000256" key="2">
    <source>
        <dbReference type="SAM" id="Phobius"/>
    </source>
</evidence>
<feature type="region of interest" description="Disordered" evidence="1">
    <location>
        <begin position="93"/>
        <end position="112"/>
    </location>
</feature>
<reference evidence="3 4" key="1">
    <citation type="submission" date="2018-09" db="EMBL/GenBank/DDBJ databases">
        <title>A high-quality reference genome of wild soybean provides a powerful tool to mine soybean genomes.</title>
        <authorList>
            <person name="Xie M."/>
            <person name="Chung C.Y.L."/>
            <person name="Li M.-W."/>
            <person name="Wong F.-L."/>
            <person name="Chan T.-F."/>
            <person name="Lam H.-M."/>
        </authorList>
    </citation>
    <scope>NUCLEOTIDE SEQUENCE [LARGE SCALE GENOMIC DNA]</scope>
    <source>
        <strain evidence="4">cv. W05</strain>
        <tissue evidence="3">Hypocotyl of etiolated seedlings</tissue>
    </source>
</reference>
<proteinExistence type="predicted"/>
<evidence type="ECO:0000313" key="3">
    <source>
        <dbReference type="EMBL" id="RZB69275.1"/>
    </source>
</evidence>
<keyword evidence="2" id="KW-1133">Transmembrane helix</keyword>
<keyword evidence="4" id="KW-1185">Reference proteome</keyword>
<dbReference type="AlphaFoldDB" id="A0A445H6N1"/>
<feature type="compositionally biased region" description="Pro residues" evidence="1">
    <location>
        <begin position="103"/>
        <end position="112"/>
    </location>
</feature>
<keyword evidence="2" id="KW-0812">Transmembrane</keyword>
<evidence type="ECO:0000313" key="4">
    <source>
        <dbReference type="Proteomes" id="UP000289340"/>
    </source>
</evidence>
<keyword evidence="2" id="KW-0472">Membrane</keyword>
<evidence type="ECO:0000256" key="1">
    <source>
        <dbReference type="SAM" id="MobiDB-lite"/>
    </source>
</evidence>
<dbReference type="Proteomes" id="UP000289340">
    <property type="component" value="Chromosome 14"/>
</dbReference>
<name>A0A445H6N1_GLYSO</name>
<accession>A0A445H6N1</accession>
<organism evidence="3 4">
    <name type="scientific">Glycine soja</name>
    <name type="common">Wild soybean</name>
    <dbReference type="NCBI Taxonomy" id="3848"/>
    <lineage>
        <taxon>Eukaryota</taxon>
        <taxon>Viridiplantae</taxon>
        <taxon>Streptophyta</taxon>
        <taxon>Embryophyta</taxon>
        <taxon>Tracheophyta</taxon>
        <taxon>Spermatophyta</taxon>
        <taxon>Magnoliopsida</taxon>
        <taxon>eudicotyledons</taxon>
        <taxon>Gunneridae</taxon>
        <taxon>Pentapetalae</taxon>
        <taxon>rosids</taxon>
        <taxon>fabids</taxon>
        <taxon>Fabales</taxon>
        <taxon>Fabaceae</taxon>
        <taxon>Papilionoideae</taxon>
        <taxon>50 kb inversion clade</taxon>
        <taxon>NPAAA clade</taxon>
        <taxon>indigoferoid/millettioid clade</taxon>
        <taxon>Phaseoleae</taxon>
        <taxon>Glycine</taxon>
        <taxon>Glycine subgen. Soja</taxon>
    </lineage>
</organism>
<gene>
    <name evidence="3" type="ORF">D0Y65_038868</name>
</gene>
<sequence length="112" mass="12800">MSNHGNPWKYQSQLSLPQWDSHLGRRIYGTIIRLPTPDYHLKKCSFLLCRSSSAPSPNTHFSLLSIYFFLLKSSSFFGAIFLYQQLHQNPLTQTKSKVDPLSPTMPPSPMLS</sequence>
<protein>
    <submittedName>
        <fullName evidence="3">Uncharacterized protein</fullName>
    </submittedName>
</protein>
<dbReference type="EMBL" id="QZWG01000014">
    <property type="protein sequence ID" value="RZB69275.1"/>
    <property type="molecule type" value="Genomic_DNA"/>
</dbReference>